<dbReference type="SUPFAM" id="SSF47598">
    <property type="entry name" value="Ribbon-helix-helix"/>
    <property type="match status" value="1"/>
</dbReference>
<dbReference type="AlphaFoldDB" id="A0A015M436"/>
<dbReference type="Proteomes" id="UP000022910">
    <property type="component" value="Unassembled WGS sequence"/>
</dbReference>
<dbReference type="EMBL" id="JEMT01001708">
    <property type="protein sequence ID" value="EXX79721.1"/>
    <property type="molecule type" value="Genomic_DNA"/>
</dbReference>
<name>A0A015M436_RHIIW</name>
<gene>
    <name evidence="1" type="ORF">RirG_002910</name>
</gene>
<evidence type="ECO:0000313" key="2">
    <source>
        <dbReference type="Proteomes" id="UP000022910"/>
    </source>
</evidence>
<dbReference type="HOGENOM" id="CLU_1607542_0_0_1"/>
<accession>A0A015M436</accession>
<protein>
    <submittedName>
        <fullName evidence="1">Uncharacterized protein</fullName>
    </submittedName>
</protein>
<proteinExistence type="predicted"/>
<sequence>MEWLFCVHRIYKTHEEYLREVIFMKIGEVLALTLEKKVSVIAKESLDIGEKKTVEALKKAGCYSISGKKGWYFDGERSVLEKSIYDFVEKKAAAGNKKTSQENRKKGSKEVNLKTNKQVNNKTYKPGSNKLGNPGIKQVGKETKKVTYEIDPKIHDELKIRSIREKRNVSEIVNELLIKGLNMD</sequence>
<evidence type="ECO:0000313" key="1">
    <source>
        <dbReference type="EMBL" id="EXX79721.1"/>
    </source>
</evidence>
<comment type="caution">
    <text evidence="1">The sequence shown here is derived from an EMBL/GenBank/DDBJ whole genome shotgun (WGS) entry which is preliminary data.</text>
</comment>
<organism evidence="1 2">
    <name type="scientific">Rhizophagus irregularis (strain DAOM 197198w)</name>
    <name type="common">Glomus intraradices</name>
    <dbReference type="NCBI Taxonomy" id="1432141"/>
    <lineage>
        <taxon>Eukaryota</taxon>
        <taxon>Fungi</taxon>
        <taxon>Fungi incertae sedis</taxon>
        <taxon>Mucoromycota</taxon>
        <taxon>Glomeromycotina</taxon>
        <taxon>Glomeromycetes</taxon>
        <taxon>Glomerales</taxon>
        <taxon>Glomeraceae</taxon>
        <taxon>Rhizophagus</taxon>
    </lineage>
</organism>
<dbReference type="GO" id="GO:0006355">
    <property type="term" value="P:regulation of DNA-templated transcription"/>
    <property type="evidence" value="ECO:0007669"/>
    <property type="project" value="InterPro"/>
</dbReference>
<keyword evidence="2" id="KW-1185">Reference proteome</keyword>
<dbReference type="InterPro" id="IPR010985">
    <property type="entry name" value="Ribbon_hlx_hlx"/>
</dbReference>
<reference evidence="1 2" key="1">
    <citation type="submission" date="2014-02" db="EMBL/GenBank/DDBJ databases">
        <title>Single nucleus genome sequencing reveals high similarity among nuclei of an endomycorrhizal fungus.</title>
        <authorList>
            <person name="Lin K."/>
            <person name="Geurts R."/>
            <person name="Zhang Z."/>
            <person name="Limpens E."/>
            <person name="Saunders D.G."/>
            <person name="Mu D."/>
            <person name="Pang E."/>
            <person name="Cao H."/>
            <person name="Cha H."/>
            <person name="Lin T."/>
            <person name="Zhou Q."/>
            <person name="Shang Y."/>
            <person name="Li Y."/>
            <person name="Ivanov S."/>
            <person name="Sharma T."/>
            <person name="Velzen R.V."/>
            <person name="Ruijter N.D."/>
            <person name="Aanen D.K."/>
            <person name="Win J."/>
            <person name="Kamoun S."/>
            <person name="Bisseling T."/>
            <person name="Huang S."/>
        </authorList>
    </citation>
    <scope>NUCLEOTIDE SEQUENCE [LARGE SCALE GENOMIC DNA]</scope>
    <source>
        <strain evidence="2">DAOM197198w</strain>
    </source>
</reference>